<dbReference type="GO" id="GO:0006417">
    <property type="term" value="P:regulation of translation"/>
    <property type="evidence" value="ECO:0007669"/>
    <property type="project" value="UniProtKB-KW"/>
</dbReference>
<dbReference type="SUPFAM" id="SSF141457">
    <property type="entry name" value="BH3618-like"/>
    <property type="match status" value="1"/>
</dbReference>
<evidence type="ECO:0000256" key="3">
    <source>
        <dbReference type="ARBA" id="ARBA00022845"/>
    </source>
</evidence>
<gene>
    <name evidence="4" type="ORF">METZ01_LOCUS199361</name>
</gene>
<dbReference type="GO" id="GO:0044780">
    <property type="term" value="P:bacterial-type flagellum assembly"/>
    <property type="evidence" value="ECO:0007669"/>
    <property type="project" value="InterPro"/>
</dbReference>
<keyword evidence="1" id="KW-0963">Cytoplasm</keyword>
<organism evidence="4">
    <name type="scientific">marine metagenome</name>
    <dbReference type="NCBI Taxonomy" id="408172"/>
    <lineage>
        <taxon>unclassified sequences</taxon>
        <taxon>metagenomes</taxon>
        <taxon>ecological metagenomes</taxon>
    </lineage>
</organism>
<dbReference type="AlphaFoldDB" id="A0A382E9H0"/>
<keyword evidence="3" id="KW-0810">Translation regulation</keyword>
<dbReference type="InterPro" id="IPR024046">
    <property type="entry name" value="Flagellar_assmbl_FliW_dom_sf"/>
</dbReference>
<proteinExistence type="inferred from homology"/>
<dbReference type="EMBL" id="UINC01043046">
    <property type="protein sequence ID" value="SVB46507.1"/>
    <property type="molecule type" value="Genomic_DNA"/>
</dbReference>
<reference evidence="4" key="1">
    <citation type="submission" date="2018-05" db="EMBL/GenBank/DDBJ databases">
        <authorList>
            <person name="Lanie J.A."/>
            <person name="Ng W.-L."/>
            <person name="Kazmierczak K.M."/>
            <person name="Andrzejewski T.M."/>
            <person name="Davidsen T.M."/>
            <person name="Wayne K.J."/>
            <person name="Tettelin H."/>
            <person name="Glass J.I."/>
            <person name="Rusch D."/>
            <person name="Podicherti R."/>
            <person name="Tsui H.-C.T."/>
            <person name="Winkler M.E."/>
        </authorList>
    </citation>
    <scope>NUCLEOTIDE SEQUENCE</scope>
</reference>
<dbReference type="PANTHER" id="PTHR39190">
    <property type="entry name" value="FLAGELLAR ASSEMBLY FACTOR FLIW"/>
    <property type="match status" value="1"/>
</dbReference>
<dbReference type="HAMAP" id="MF_01185">
    <property type="entry name" value="FliW"/>
    <property type="match status" value="1"/>
</dbReference>
<protein>
    <recommendedName>
        <fullName evidence="5">Flagellar assembly factor FliW</fullName>
    </recommendedName>
</protein>
<sequence>VLALGRMLTLQENKAQKRIECEEVTFPLNLAFPSGILGFEEVKEYVLQPLPDLDPFFWMEGVTGKKHAFLLVPPAHVIESYSIELNQEDVDSLDLQSSEDALIFNIVTYGPNQTMTVNLKGPILVNRHTMVAKQVVPINAVELPTTFPLNN</sequence>
<dbReference type="Pfam" id="PF02623">
    <property type="entry name" value="FliW"/>
    <property type="match status" value="1"/>
</dbReference>
<evidence type="ECO:0000256" key="2">
    <source>
        <dbReference type="ARBA" id="ARBA00022795"/>
    </source>
</evidence>
<evidence type="ECO:0000256" key="1">
    <source>
        <dbReference type="ARBA" id="ARBA00022490"/>
    </source>
</evidence>
<feature type="non-terminal residue" evidence="4">
    <location>
        <position position="1"/>
    </location>
</feature>
<evidence type="ECO:0008006" key="5">
    <source>
        <dbReference type="Google" id="ProtNLM"/>
    </source>
</evidence>
<dbReference type="Gene3D" id="2.30.290.10">
    <property type="entry name" value="BH3618-like"/>
    <property type="match status" value="1"/>
</dbReference>
<name>A0A382E9H0_9ZZZZ</name>
<dbReference type="PANTHER" id="PTHR39190:SF1">
    <property type="entry name" value="FLAGELLAR ASSEMBLY FACTOR FLIW"/>
    <property type="match status" value="1"/>
</dbReference>
<accession>A0A382E9H0</accession>
<evidence type="ECO:0000313" key="4">
    <source>
        <dbReference type="EMBL" id="SVB46507.1"/>
    </source>
</evidence>
<dbReference type="InterPro" id="IPR003775">
    <property type="entry name" value="Flagellar_assembly_factor_FliW"/>
</dbReference>
<keyword evidence="2" id="KW-1005">Bacterial flagellum biogenesis</keyword>